<comment type="caution">
    <text evidence="1">The sequence shown here is derived from an EMBL/GenBank/DDBJ whole genome shotgun (WGS) entry which is preliminary data.</text>
</comment>
<protein>
    <submittedName>
        <fullName evidence="1">Uncharacterized protein</fullName>
    </submittedName>
</protein>
<evidence type="ECO:0000313" key="1">
    <source>
        <dbReference type="EMBL" id="EJQ44541.1"/>
    </source>
</evidence>
<organism evidence="1 2">
    <name type="scientific">Bacillus cereus BAG5X1-1</name>
    <dbReference type="NCBI Taxonomy" id="1053189"/>
    <lineage>
        <taxon>Bacteria</taxon>
        <taxon>Bacillati</taxon>
        <taxon>Bacillota</taxon>
        <taxon>Bacilli</taxon>
        <taxon>Bacillales</taxon>
        <taxon>Bacillaceae</taxon>
        <taxon>Bacillus</taxon>
        <taxon>Bacillus cereus group</taxon>
    </lineage>
</organism>
<dbReference type="RefSeq" id="WP_002200396.1">
    <property type="nucleotide sequence ID" value="NZ_JH791996.1"/>
</dbReference>
<evidence type="ECO:0000313" key="2">
    <source>
        <dbReference type="Proteomes" id="UP000006600"/>
    </source>
</evidence>
<gene>
    <name evidence="1" type="ORF">IEE_02731</name>
</gene>
<proteinExistence type="predicted"/>
<dbReference type="Proteomes" id="UP000006600">
    <property type="component" value="Unassembled WGS sequence"/>
</dbReference>
<sequence length="113" mass="13332">MISVSANYIVNEFQHLFLYDSNRQLTQYTPDNKEVKELVEVLIYQGIDLLLGKIEYLEVKTFGIKDGNRVVSHKLIILKDFVPDYLTIDKIMMRLFITAKRCIEGENKELLFW</sequence>
<reference evidence="1 2" key="1">
    <citation type="submission" date="2012-04" db="EMBL/GenBank/DDBJ databases">
        <title>The Genome Sequence of Bacillus cereus BAG5X1-1.</title>
        <authorList>
            <consortium name="The Broad Institute Genome Sequencing Platform"/>
            <consortium name="The Broad Institute Genome Sequencing Center for Infectious Disease"/>
            <person name="Feldgarden M."/>
            <person name="Van der Auwera G.A."/>
            <person name="Mahillon J."/>
            <person name="Duprez V."/>
            <person name="Timmery S."/>
            <person name="Mattelet C."/>
            <person name="Dierick K."/>
            <person name="Sun M."/>
            <person name="Yu Z."/>
            <person name="Zhu L."/>
            <person name="Hu X."/>
            <person name="Shank E.B."/>
            <person name="Swiecicka I."/>
            <person name="Hansen B.M."/>
            <person name="Andrup L."/>
            <person name="Young S.K."/>
            <person name="Zeng Q."/>
            <person name="Gargeya S."/>
            <person name="Fitzgerald M."/>
            <person name="Haas B."/>
            <person name="Abouelleil A."/>
            <person name="Alvarado L."/>
            <person name="Arachchi H.M."/>
            <person name="Berlin A."/>
            <person name="Chapman S.B."/>
            <person name="Goldberg J."/>
            <person name="Griggs A."/>
            <person name="Gujja S."/>
            <person name="Hansen M."/>
            <person name="Howarth C."/>
            <person name="Imamovic A."/>
            <person name="Larimer J."/>
            <person name="McCowen C."/>
            <person name="Montmayeur A."/>
            <person name="Murphy C."/>
            <person name="Neiman D."/>
            <person name="Pearson M."/>
            <person name="Priest M."/>
            <person name="Roberts A."/>
            <person name="Saif S."/>
            <person name="Shea T."/>
            <person name="Sisk P."/>
            <person name="Sykes S."/>
            <person name="Wortman J."/>
            <person name="Nusbaum C."/>
            <person name="Birren B."/>
        </authorList>
    </citation>
    <scope>NUCLEOTIDE SEQUENCE [LARGE SCALE GENOMIC DNA]</scope>
    <source>
        <strain evidence="1 2">BAG5X1-1</strain>
    </source>
</reference>
<dbReference type="AlphaFoldDB" id="J8A7I1"/>
<dbReference type="HOGENOM" id="CLU_2128402_0_0_9"/>
<dbReference type="EMBL" id="AHDJ01000027">
    <property type="protein sequence ID" value="EJQ44541.1"/>
    <property type="molecule type" value="Genomic_DNA"/>
</dbReference>
<name>J8A7I1_BACCE</name>
<accession>J8A7I1</accession>